<evidence type="ECO:0000256" key="6">
    <source>
        <dbReference type="SAM" id="MobiDB-lite"/>
    </source>
</evidence>
<feature type="domain" description="SPX" evidence="8">
    <location>
        <begin position="1"/>
        <end position="163"/>
    </location>
</feature>
<keyword evidence="10" id="KW-1185">Reference proteome</keyword>
<evidence type="ECO:0000313" key="10">
    <source>
        <dbReference type="Proteomes" id="UP000016933"/>
    </source>
</evidence>
<dbReference type="GO" id="GO:0000329">
    <property type="term" value="C:fungal-type vacuole membrane"/>
    <property type="evidence" value="ECO:0007669"/>
    <property type="project" value="TreeGrafter"/>
</dbReference>
<keyword evidence="3 7" id="KW-0812">Transmembrane</keyword>
<dbReference type="CDD" id="cd14474">
    <property type="entry name" value="SPX_YDR089W"/>
    <property type="match status" value="1"/>
</dbReference>
<feature type="region of interest" description="Disordered" evidence="6">
    <location>
        <begin position="528"/>
        <end position="606"/>
    </location>
</feature>
<dbReference type="Proteomes" id="UP000016933">
    <property type="component" value="Unassembled WGS sequence"/>
</dbReference>
<dbReference type="STRING" id="675120.N1PLQ4"/>
<dbReference type="OrthoDB" id="5588846at2759"/>
<evidence type="ECO:0000256" key="3">
    <source>
        <dbReference type="ARBA" id="ARBA00022692"/>
    </source>
</evidence>
<feature type="transmembrane region" description="Helical" evidence="7">
    <location>
        <begin position="766"/>
        <end position="791"/>
    </location>
</feature>
<dbReference type="GO" id="GO:0016237">
    <property type="term" value="P:microautophagy"/>
    <property type="evidence" value="ECO:0007669"/>
    <property type="project" value="TreeGrafter"/>
</dbReference>
<feature type="compositionally biased region" description="Basic residues" evidence="6">
    <location>
        <begin position="579"/>
        <end position="589"/>
    </location>
</feature>
<dbReference type="AlphaFoldDB" id="N1PLQ4"/>
<evidence type="ECO:0000259" key="8">
    <source>
        <dbReference type="PROSITE" id="PS51382"/>
    </source>
</evidence>
<dbReference type="eggNOG" id="KOG1161">
    <property type="taxonomic scope" value="Eukaryota"/>
</dbReference>
<evidence type="ECO:0000256" key="2">
    <source>
        <dbReference type="ARBA" id="ARBA00022554"/>
    </source>
</evidence>
<comment type="subcellular location">
    <subcellularLocation>
        <location evidence="1">Vacuole membrane</location>
        <topology evidence="1">Multi-pass membrane protein</topology>
    </subcellularLocation>
</comment>
<evidence type="ECO:0000256" key="4">
    <source>
        <dbReference type="ARBA" id="ARBA00022989"/>
    </source>
</evidence>
<feature type="compositionally biased region" description="Polar residues" evidence="6">
    <location>
        <begin position="539"/>
        <end position="567"/>
    </location>
</feature>
<keyword evidence="2" id="KW-0926">Vacuole</keyword>
<protein>
    <recommendedName>
        <fullName evidence="8">SPX domain-containing protein</fullName>
    </recommendedName>
</protein>
<keyword evidence="5 7" id="KW-0472">Membrane</keyword>
<evidence type="ECO:0000313" key="9">
    <source>
        <dbReference type="EMBL" id="EME44432.1"/>
    </source>
</evidence>
<dbReference type="InterPro" id="IPR004331">
    <property type="entry name" value="SPX_dom"/>
</dbReference>
<dbReference type="Gene3D" id="3.20.100.30">
    <property type="entry name" value="VTC, catalytic tunnel domain"/>
    <property type="match status" value="1"/>
</dbReference>
<feature type="region of interest" description="Disordered" evidence="6">
    <location>
        <begin position="643"/>
        <end position="676"/>
    </location>
</feature>
<dbReference type="InterPro" id="IPR042267">
    <property type="entry name" value="VTC_sf"/>
</dbReference>
<evidence type="ECO:0000256" key="7">
    <source>
        <dbReference type="SAM" id="Phobius"/>
    </source>
</evidence>
<organism evidence="9 10">
    <name type="scientific">Dothistroma septosporum (strain NZE10 / CBS 128990)</name>
    <name type="common">Red band needle blight fungus</name>
    <name type="synonym">Mycosphaerella pini</name>
    <dbReference type="NCBI Taxonomy" id="675120"/>
    <lineage>
        <taxon>Eukaryota</taxon>
        <taxon>Fungi</taxon>
        <taxon>Dikarya</taxon>
        <taxon>Ascomycota</taxon>
        <taxon>Pezizomycotina</taxon>
        <taxon>Dothideomycetes</taxon>
        <taxon>Dothideomycetidae</taxon>
        <taxon>Mycosphaerellales</taxon>
        <taxon>Mycosphaerellaceae</taxon>
        <taxon>Dothistroma</taxon>
    </lineage>
</organism>
<dbReference type="GO" id="GO:0006799">
    <property type="term" value="P:polyphosphate biosynthetic process"/>
    <property type="evidence" value="ECO:0007669"/>
    <property type="project" value="UniProtKB-ARBA"/>
</dbReference>
<dbReference type="PANTHER" id="PTHR46140">
    <property type="entry name" value="VACUOLAR TRANSPORTER CHAPERONE 1-RELATED"/>
    <property type="match status" value="1"/>
</dbReference>
<accession>N1PLQ4</accession>
<gene>
    <name evidence="9" type="ORF">DOTSEDRAFT_152287</name>
</gene>
<dbReference type="InterPro" id="IPR051572">
    <property type="entry name" value="VTC_Complex_Subunit"/>
</dbReference>
<dbReference type="GO" id="GO:0042144">
    <property type="term" value="P:vacuole fusion, non-autophagic"/>
    <property type="evidence" value="ECO:0007669"/>
    <property type="project" value="TreeGrafter"/>
</dbReference>
<reference evidence="9 10" key="2">
    <citation type="journal article" date="2012" name="PLoS Pathog.">
        <title>Diverse lifestyles and strategies of plant pathogenesis encoded in the genomes of eighteen Dothideomycetes fungi.</title>
        <authorList>
            <person name="Ohm R.A."/>
            <person name="Feau N."/>
            <person name="Henrissat B."/>
            <person name="Schoch C.L."/>
            <person name="Horwitz B.A."/>
            <person name="Barry K.W."/>
            <person name="Condon B.J."/>
            <person name="Copeland A.C."/>
            <person name="Dhillon B."/>
            <person name="Glaser F."/>
            <person name="Hesse C.N."/>
            <person name="Kosti I."/>
            <person name="LaButti K."/>
            <person name="Lindquist E.A."/>
            <person name="Lucas S."/>
            <person name="Salamov A.A."/>
            <person name="Bradshaw R.E."/>
            <person name="Ciuffetti L."/>
            <person name="Hamelin R.C."/>
            <person name="Kema G.H.J."/>
            <person name="Lawrence C."/>
            <person name="Scott J.A."/>
            <person name="Spatafora J.W."/>
            <person name="Turgeon B.G."/>
            <person name="de Wit P.J.G.M."/>
            <person name="Zhong S."/>
            <person name="Goodwin S.B."/>
            <person name="Grigoriev I.V."/>
        </authorList>
    </citation>
    <scope>NUCLEOTIDE SEQUENCE [LARGE SCALE GENOMIC DNA]</scope>
    <source>
        <strain evidence="10">NZE10 / CBS 128990</strain>
    </source>
</reference>
<keyword evidence="4 7" id="KW-1133">Transmembrane helix</keyword>
<sequence>MKYGETLRQRSIAAWSHHNIDYDDIKNFIKENTTPGKGKTVSVPGRGDDKLAEFENSLFNILADQHQRIDLFVKSKAGEIQRRLDHSKKQLRQLAARQSKTADSRIPVGRMERYGKLEDDVIRAGEEIKSLARFVATQRTAFRKLLKKYKKWTGSTTLEDRFRDEVLENPKSFANLDLGPLLDDYSATQQSIRTLYERQLKKSQGNEPGFDVSRPSPGSSAIKQLQEAVQTGSKVFFDSSLVTVPLGDHGTFASYFVHQENVVELQMLLLQYSHFYLSRSRSSSLATPITPESPTVSFGTLGTGFADYHLLAADNLERFAKEQSALTVKDREHLPGSFPQRTKACVRWNNNEDALACLRSRSGVTKSAYLKRKHIQDFFDKEAEFSAKQEATLVDSAETVQDLRRELLRDEIKPLFHYSSCRTRLVGLGDNSDGMTLATLDTGITIETGESDSKSKSLFPFALLFVRQEGKPKTGLLSALDESYLVERVRGFSLEYHSVWETHRPANIAPPFWLPILERDIRKLPPPAMKRTGSAYGSGAQTAGSNGSVTAGTGTDSATAVDTTSQDAAAELGTPPIKSFRKKRKRRSHPRDENQQTQRYWNEFDDPEDGDGNAFVIFIDPNEHSAFDRFFDRLGSLFRSRKSEEEQALMPPHTPPGEESSDEELESAAIKSHSKSNARSFGTFATAPSPATHSMRERSASFFGQVAATCYAASLAILVVAYILRSTGRHRYINEVHYGVLFAMICSLAFAAIGFMSVLRSGFQGYVTWAVSAGVLIVDVVGSGALLAWVLG</sequence>
<dbReference type="GO" id="GO:0007034">
    <property type="term" value="P:vacuolar transport"/>
    <property type="evidence" value="ECO:0007669"/>
    <property type="project" value="TreeGrafter"/>
</dbReference>
<evidence type="ECO:0000256" key="1">
    <source>
        <dbReference type="ARBA" id="ARBA00004128"/>
    </source>
</evidence>
<evidence type="ECO:0000256" key="5">
    <source>
        <dbReference type="ARBA" id="ARBA00023136"/>
    </source>
</evidence>
<proteinExistence type="predicted"/>
<dbReference type="PANTHER" id="PTHR46140:SF1">
    <property type="entry name" value="VACUOLAR TRANSPORTER CHAPERONE COMPLEX SUBUNIT 4-RELATED"/>
    <property type="match status" value="1"/>
</dbReference>
<dbReference type="PROSITE" id="PS51382">
    <property type="entry name" value="SPX"/>
    <property type="match status" value="1"/>
</dbReference>
<feature type="transmembrane region" description="Helical" evidence="7">
    <location>
        <begin position="702"/>
        <end position="724"/>
    </location>
</feature>
<dbReference type="HOGENOM" id="CLU_015643_0_0_1"/>
<feature type="transmembrane region" description="Helical" evidence="7">
    <location>
        <begin position="736"/>
        <end position="760"/>
    </location>
</feature>
<dbReference type="GO" id="GO:0033254">
    <property type="term" value="C:vacuolar transporter chaperone complex"/>
    <property type="evidence" value="ECO:0007669"/>
    <property type="project" value="TreeGrafter"/>
</dbReference>
<dbReference type="EMBL" id="KB446539">
    <property type="protein sequence ID" value="EME44432.1"/>
    <property type="molecule type" value="Genomic_DNA"/>
</dbReference>
<dbReference type="OMA" id="FAFKQNA"/>
<name>N1PLQ4_DOTSN</name>
<reference evidence="10" key="1">
    <citation type="journal article" date="2012" name="PLoS Genet.">
        <title>The genomes of the fungal plant pathogens Cladosporium fulvum and Dothistroma septosporum reveal adaptation to different hosts and lifestyles but also signatures of common ancestry.</title>
        <authorList>
            <person name="de Wit P.J.G.M."/>
            <person name="van der Burgt A."/>
            <person name="Oekmen B."/>
            <person name="Stergiopoulos I."/>
            <person name="Abd-Elsalam K.A."/>
            <person name="Aerts A.L."/>
            <person name="Bahkali A.H."/>
            <person name="Beenen H.G."/>
            <person name="Chettri P."/>
            <person name="Cox M.P."/>
            <person name="Datema E."/>
            <person name="de Vries R.P."/>
            <person name="Dhillon B."/>
            <person name="Ganley A.R."/>
            <person name="Griffiths S.A."/>
            <person name="Guo Y."/>
            <person name="Hamelin R.C."/>
            <person name="Henrissat B."/>
            <person name="Kabir M.S."/>
            <person name="Jashni M.K."/>
            <person name="Kema G."/>
            <person name="Klaubauf S."/>
            <person name="Lapidus A."/>
            <person name="Levasseur A."/>
            <person name="Lindquist E."/>
            <person name="Mehrabi R."/>
            <person name="Ohm R.A."/>
            <person name="Owen T.J."/>
            <person name="Salamov A."/>
            <person name="Schwelm A."/>
            <person name="Schijlen E."/>
            <person name="Sun H."/>
            <person name="van den Burg H.A."/>
            <person name="van Ham R.C.H.J."/>
            <person name="Zhang S."/>
            <person name="Goodwin S.B."/>
            <person name="Grigoriev I.V."/>
            <person name="Collemare J."/>
            <person name="Bradshaw R.E."/>
        </authorList>
    </citation>
    <scope>NUCLEOTIDE SEQUENCE [LARGE SCALE GENOMIC DNA]</scope>
    <source>
        <strain evidence="10">NZE10 / CBS 128990</strain>
    </source>
</reference>